<dbReference type="CDD" id="cd00187">
    <property type="entry name" value="TOP4c"/>
    <property type="match status" value="1"/>
</dbReference>
<evidence type="ECO:0000256" key="8">
    <source>
        <dbReference type="PROSITE-ProRule" id="PRU01384"/>
    </source>
</evidence>
<comment type="subunit">
    <text evidence="7">Heterotetramer composed of ParC and ParE.</text>
</comment>
<dbReference type="InterPro" id="IPR005742">
    <property type="entry name" value="TopoIV_A_Gneg"/>
</dbReference>
<dbReference type="Gene3D" id="1.10.268.10">
    <property type="entry name" value="Topoisomerase, domain 3"/>
    <property type="match status" value="1"/>
</dbReference>
<dbReference type="SUPFAM" id="SSF101904">
    <property type="entry name" value="GyrA/ParC C-terminal domain-like"/>
    <property type="match status" value="1"/>
</dbReference>
<dbReference type="HAMAP" id="MF_00936">
    <property type="entry name" value="ParC_type1"/>
    <property type="match status" value="1"/>
</dbReference>
<reference evidence="10 11" key="1">
    <citation type="submission" date="2020-08" db="EMBL/GenBank/DDBJ databases">
        <title>Genomic Encyclopedia of Type Strains, Phase III (KMG-III): the genomes of soil and plant-associated and newly described type strains.</title>
        <authorList>
            <person name="Whitman W."/>
        </authorList>
    </citation>
    <scope>NUCLEOTIDE SEQUENCE [LARGE SCALE GENOMIC DNA]</scope>
    <source>
        <strain evidence="10 11">CECT 5885</strain>
    </source>
</reference>
<dbReference type="GO" id="GO:0005694">
    <property type="term" value="C:chromosome"/>
    <property type="evidence" value="ECO:0007669"/>
    <property type="project" value="InterPro"/>
</dbReference>
<dbReference type="AlphaFoldDB" id="A0A839TFW2"/>
<dbReference type="Gene3D" id="2.120.10.90">
    <property type="entry name" value="DNA gyrase/topoisomerase IV, subunit A, C-terminal"/>
    <property type="match status" value="1"/>
</dbReference>
<evidence type="ECO:0000313" key="10">
    <source>
        <dbReference type="EMBL" id="MBB3106914.1"/>
    </source>
</evidence>
<keyword evidence="11" id="KW-1185">Reference proteome</keyword>
<dbReference type="Gene3D" id="3.30.1360.40">
    <property type="match status" value="1"/>
</dbReference>
<feature type="domain" description="Topo IIA-type catalytic" evidence="9">
    <location>
        <begin position="44"/>
        <end position="510"/>
    </location>
</feature>
<evidence type="ECO:0000256" key="2">
    <source>
        <dbReference type="ARBA" id="ARBA00022475"/>
    </source>
</evidence>
<protein>
    <recommendedName>
        <fullName evidence="7">DNA topoisomerase 4 subunit A</fullName>
        <ecNumber evidence="7">5.6.2.2</ecNumber>
    </recommendedName>
    <alternativeName>
        <fullName evidence="7">Topoisomerase IV subunit A</fullName>
    </alternativeName>
</protein>
<comment type="caution">
    <text evidence="10">The sequence shown here is derived from an EMBL/GenBank/DDBJ whole genome shotgun (WGS) entry which is preliminary data.</text>
</comment>
<dbReference type="InterPro" id="IPR013757">
    <property type="entry name" value="Topo_IIA_A_a_sf"/>
</dbReference>
<keyword evidence="4 7" id="KW-0238">DNA-binding</keyword>
<dbReference type="Gene3D" id="3.90.199.10">
    <property type="entry name" value="Topoisomerase II, domain 5"/>
    <property type="match status" value="1"/>
</dbReference>
<gene>
    <name evidence="7" type="primary">parC</name>
    <name evidence="10" type="ORF">FHS24_001431</name>
</gene>
<dbReference type="InterPro" id="IPR013760">
    <property type="entry name" value="Topo_IIA-like_dom_sf"/>
</dbReference>
<dbReference type="NCBIfam" id="NF004044">
    <property type="entry name" value="PRK05561.1"/>
    <property type="match status" value="1"/>
</dbReference>
<dbReference type="EMBL" id="JACHXL010000003">
    <property type="protein sequence ID" value="MBB3106914.1"/>
    <property type="molecule type" value="Genomic_DNA"/>
</dbReference>
<feature type="site" description="Interaction with DNA" evidence="7">
    <location>
        <position position="88"/>
    </location>
</feature>
<dbReference type="FunFam" id="1.10.268.10:FF:000001">
    <property type="entry name" value="DNA gyrase subunit A"/>
    <property type="match status" value="1"/>
</dbReference>
<feature type="site" description="Interaction with DNA" evidence="7">
    <location>
        <position position="52"/>
    </location>
</feature>
<feature type="site" description="Interaction with DNA" evidence="7">
    <location>
        <position position="90"/>
    </location>
</feature>
<dbReference type="Pfam" id="PF00521">
    <property type="entry name" value="DNA_topoisoIV"/>
    <property type="match status" value="1"/>
</dbReference>
<dbReference type="NCBIfam" id="TIGR01062">
    <property type="entry name" value="parC_Gneg"/>
    <property type="match status" value="1"/>
</dbReference>
<dbReference type="GO" id="GO:0007059">
    <property type="term" value="P:chromosome segregation"/>
    <property type="evidence" value="ECO:0007669"/>
    <property type="project" value="UniProtKB-UniRule"/>
</dbReference>
<dbReference type="GO" id="GO:0003677">
    <property type="term" value="F:DNA binding"/>
    <property type="evidence" value="ECO:0007669"/>
    <property type="project" value="UniProtKB-UniRule"/>
</dbReference>
<dbReference type="InterPro" id="IPR035516">
    <property type="entry name" value="Gyrase/topoIV_suA_C"/>
</dbReference>
<dbReference type="InterPro" id="IPR002205">
    <property type="entry name" value="Topo_IIA_dom_A"/>
</dbReference>
<dbReference type="PANTHER" id="PTHR43493">
    <property type="entry name" value="DNA GYRASE/TOPOISOMERASE SUBUNIT A"/>
    <property type="match status" value="1"/>
</dbReference>
<dbReference type="GO" id="GO:0009330">
    <property type="term" value="C:DNA topoisomerase type II (double strand cut, ATP-hydrolyzing) complex"/>
    <property type="evidence" value="ECO:0007669"/>
    <property type="project" value="TreeGrafter"/>
</dbReference>
<feature type="active site" description="O-(5'-phospho-DNA)-tyrosine intermediate" evidence="7 8">
    <location>
        <position position="133"/>
    </location>
</feature>
<dbReference type="GO" id="GO:0005737">
    <property type="term" value="C:cytoplasm"/>
    <property type="evidence" value="ECO:0007669"/>
    <property type="project" value="TreeGrafter"/>
</dbReference>
<dbReference type="PROSITE" id="PS52040">
    <property type="entry name" value="TOPO_IIA"/>
    <property type="match status" value="1"/>
</dbReference>
<evidence type="ECO:0000256" key="7">
    <source>
        <dbReference type="HAMAP-Rule" id="MF_00936"/>
    </source>
</evidence>
<evidence type="ECO:0000313" key="11">
    <source>
        <dbReference type="Proteomes" id="UP000588111"/>
    </source>
</evidence>
<evidence type="ECO:0000259" key="9">
    <source>
        <dbReference type="PROSITE" id="PS52040"/>
    </source>
</evidence>
<organism evidence="10 11">
    <name type="scientific">Psychrobacter luti</name>
    <dbReference type="NCBI Taxonomy" id="198481"/>
    <lineage>
        <taxon>Bacteria</taxon>
        <taxon>Pseudomonadati</taxon>
        <taxon>Pseudomonadota</taxon>
        <taxon>Gammaproteobacteria</taxon>
        <taxon>Moraxellales</taxon>
        <taxon>Moraxellaceae</taxon>
        <taxon>Psychrobacter</taxon>
    </lineage>
</organism>
<keyword evidence="6 7" id="KW-0413">Isomerase</keyword>
<evidence type="ECO:0000256" key="1">
    <source>
        <dbReference type="ARBA" id="ARBA00000185"/>
    </source>
</evidence>
<dbReference type="GO" id="GO:0006265">
    <property type="term" value="P:DNA topological change"/>
    <property type="evidence" value="ECO:0007669"/>
    <property type="project" value="UniProtKB-UniRule"/>
</dbReference>
<proteinExistence type="inferred from homology"/>
<comment type="similarity">
    <text evidence="7">Belongs to the type II topoisomerase GyrA/ParC subunit family. ParC type 1 subfamily.</text>
</comment>
<name>A0A839TFW2_9GAMM</name>
<dbReference type="InterPro" id="IPR013758">
    <property type="entry name" value="Topo_IIA_A/C_ab"/>
</dbReference>
<comment type="catalytic activity">
    <reaction evidence="1 7 8">
        <text>ATP-dependent breakage, passage and rejoining of double-stranded DNA.</text>
        <dbReference type="EC" id="5.6.2.2"/>
    </reaction>
</comment>
<dbReference type="GO" id="GO:0003918">
    <property type="term" value="F:DNA topoisomerase type II (double strand cut, ATP-hydrolyzing) activity"/>
    <property type="evidence" value="ECO:0007669"/>
    <property type="project" value="UniProtKB-UniRule"/>
</dbReference>
<dbReference type="GO" id="GO:0005524">
    <property type="term" value="F:ATP binding"/>
    <property type="evidence" value="ECO:0007669"/>
    <property type="project" value="InterPro"/>
</dbReference>
<evidence type="ECO:0000256" key="5">
    <source>
        <dbReference type="ARBA" id="ARBA00023136"/>
    </source>
</evidence>
<dbReference type="SMART" id="SM00434">
    <property type="entry name" value="TOP4c"/>
    <property type="match status" value="1"/>
</dbReference>
<sequence length="773" mass="85489">MSDVIDNTITPIIPNEPMDTRSVAEFTEQAYLNYAMYVIMDRALPNIADGLKPVQRRIVYAMSELGLKSTAKAKKSARTVGDVLGKYHPHGDSACYEAMVLMAQPFSYRYPLITGQGNWGSPDDPKSFAAMRYTEAKMSAYANTLLAELGQGTVDWQDNFDGTMQEPTTLPARLPNILLNGTTGIAVGMATDIPPHNLNEVVRAAIRLLKNPELSVKQLTQSIPAPDLPTPAEIITSKKDLQAMYESGRGSYKMRATFHIDPKEKNLVIIDALPYQVSGNKIQEQIAKLMIDKKLPWIVDIHDESDHENACRIVLELKSTRVDVQRVMSHLFASTDLESNYRVNMNMIGLNGKPQVKNLKEILEEWLVCRRSVVTRRLQYRLDKIDKRLHILAGLLIAYLNIDEVIRIIREEDDPKLSLMQDYDLTEIQANAILDIRLRQLAKLEEIELRREQDELAAERAIIQEYLDNPDSLTNLMIDELNTDMKEHGNERVSQLAEREEAQALKESDLVPSEPVTAILSKAGWIRAAKGHDVDAAGMTYRSGDSYQAHVRAKSNERIYVLDSTGRSYSIDAHSLASARGQGDPLTSVLKPPAGASFEQLLTGTDDKRIILASSTGYGFINTIGNLDSNQKAGKNIINLAADSRLLPVARIDAPADMTANANNENAEGENSSASAMPDHVAVVTNAGYLLIFALDDLPEQARGKGNKLIKLKDGEEVLAITPLSQQDSLIITAGKRHVTLKPNDLANYTGTRGNRGGQLPRGFQNVTSVEVG</sequence>
<evidence type="ECO:0000256" key="6">
    <source>
        <dbReference type="ARBA" id="ARBA00023235"/>
    </source>
</evidence>
<dbReference type="RefSeq" id="WP_183620149.1">
    <property type="nucleotide sequence ID" value="NZ_CAJHAH010000003.1"/>
</dbReference>
<dbReference type="GO" id="GO:0019897">
    <property type="term" value="C:extrinsic component of plasma membrane"/>
    <property type="evidence" value="ECO:0007669"/>
    <property type="project" value="UniProtKB-UniRule"/>
</dbReference>
<keyword evidence="5 7" id="KW-0472">Membrane</keyword>
<comment type="function">
    <text evidence="7">Topoisomerase IV is essential for chromosome segregation. It relaxes supercoiled DNA. Performs the decatenation events required during the replication of a circular DNA molecule.</text>
</comment>
<accession>A0A839TFW2</accession>
<dbReference type="Proteomes" id="UP000588111">
    <property type="component" value="Unassembled WGS sequence"/>
</dbReference>
<evidence type="ECO:0000256" key="4">
    <source>
        <dbReference type="ARBA" id="ARBA00023125"/>
    </source>
</evidence>
<keyword evidence="3 7" id="KW-0799">Topoisomerase</keyword>
<dbReference type="Pfam" id="PF03989">
    <property type="entry name" value="DNA_gyraseA_C"/>
    <property type="match status" value="1"/>
</dbReference>
<dbReference type="EC" id="5.6.2.2" evidence="7"/>
<dbReference type="InterPro" id="IPR050220">
    <property type="entry name" value="Type_II_DNA_Topoisomerases"/>
</dbReference>
<dbReference type="InterPro" id="IPR006691">
    <property type="entry name" value="GyrA/parC_rep"/>
</dbReference>
<dbReference type="SUPFAM" id="SSF56719">
    <property type="entry name" value="Type II DNA topoisomerase"/>
    <property type="match status" value="1"/>
</dbReference>
<feature type="site" description="Transition state stabilizer" evidence="7">
    <location>
        <position position="132"/>
    </location>
</feature>
<comment type="subcellular location">
    <subcellularLocation>
        <location evidence="7">Cell membrane</location>
        <topology evidence="7">Peripheral membrane protein</topology>
    </subcellularLocation>
</comment>
<dbReference type="PANTHER" id="PTHR43493:SF1">
    <property type="entry name" value="DNA TOPOISOMERASE 4 SUBUNIT A"/>
    <property type="match status" value="1"/>
</dbReference>
<evidence type="ECO:0000256" key="3">
    <source>
        <dbReference type="ARBA" id="ARBA00023029"/>
    </source>
</evidence>
<keyword evidence="2 7" id="KW-1003">Cell membrane</keyword>